<evidence type="ECO:0000313" key="4">
    <source>
        <dbReference type="EMBL" id="WVZ15228.1"/>
    </source>
</evidence>
<evidence type="ECO:0000256" key="2">
    <source>
        <dbReference type="ARBA" id="ARBA00022679"/>
    </source>
</evidence>
<accession>A0AAQ3S3P3</accession>
<dbReference type="Gene3D" id="3.40.50.150">
    <property type="entry name" value="Vaccinia Virus protein VP39"/>
    <property type="match status" value="1"/>
</dbReference>
<dbReference type="GO" id="GO:0008168">
    <property type="term" value="F:methyltransferase activity"/>
    <property type="evidence" value="ECO:0007669"/>
    <property type="project" value="UniProtKB-KW"/>
</dbReference>
<reference evidence="4 5" key="1">
    <citation type="journal article" date="2023" name="Life. Sci Alliance">
        <title>Evolutionary insights into 3D genome organization and epigenetic landscape of Vigna mungo.</title>
        <authorList>
            <person name="Junaid A."/>
            <person name="Singh B."/>
            <person name="Bhatia S."/>
        </authorList>
    </citation>
    <scope>NUCLEOTIDE SEQUENCE [LARGE SCALE GENOMIC DNA]</scope>
    <source>
        <strain evidence="4">Urdbean</strain>
    </source>
</reference>
<keyword evidence="2" id="KW-0808">Transferase</keyword>
<evidence type="ECO:0000256" key="3">
    <source>
        <dbReference type="SAM" id="MobiDB-lite"/>
    </source>
</evidence>
<organism evidence="4 5">
    <name type="scientific">Vigna mungo</name>
    <name type="common">Black gram</name>
    <name type="synonym">Phaseolus mungo</name>
    <dbReference type="NCBI Taxonomy" id="3915"/>
    <lineage>
        <taxon>Eukaryota</taxon>
        <taxon>Viridiplantae</taxon>
        <taxon>Streptophyta</taxon>
        <taxon>Embryophyta</taxon>
        <taxon>Tracheophyta</taxon>
        <taxon>Spermatophyta</taxon>
        <taxon>Magnoliopsida</taxon>
        <taxon>eudicotyledons</taxon>
        <taxon>Gunneridae</taxon>
        <taxon>Pentapetalae</taxon>
        <taxon>rosids</taxon>
        <taxon>fabids</taxon>
        <taxon>Fabales</taxon>
        <taxon>Fabaceae</taxon>
        <taxon>Papilionoideae</taxon>
        <taxon>50 kb inversion clade</taxon>
        <taxon>NPAAA clade</taxon>
        <taxon>indigoferoid/millettioid clade</taxon>
        <taxon>Phaseoleae</taxon>
        <taxon>Vigna</taxon>
    </lineage>
</organism>
<dbReference type="GO" id="GO:0031167">
    <property type="term" value="P:rRNA methylation"/>
    <property type="evidence" value="ECO:0007669"/>
    <property type="project" value="InterPro"/>
</dbReference>
<dbReference type="EMBL" id="CP144697">
    <property type="protein sequence ID" value="WVZ15228.1"/>
    <property type="molecule type" value="Genomic_DNA"/>
</dbReference>
<dbReference type="PANTHER" id="PTHR43542">
    <property type="entry name" value="METHYLTRANSFERASE"/>
    <property type="match status" value="1"/>
</dbReference>
<dbReference type="InterPro" id="IPR029063">
    <property type="entry name" value="SAM-dependent_MTases_sf"/>
</dbReference>
<evidence type="ECO:0000256" key="1">
    <source>
        <dbReference type="ARBA" id="ARBA00022603"/>
    </source>
</evidence>
<dbReference type="Pfam" id="PF03602">
    <property type="entry name" value="Cons_hypoth95"/>
    <property type="match status" value="1"/>
</dbReference>
<dbReference type="AlphaFoldDB" id="A0AAQ3S3P3"/>
<keyword evidence="5" id="KW-1185">Reference proteome</keyword>
<evidence type="ECO:0000313" key="5">
    <source>
        <dbReference type="Proteomes" id="UP001374535"/>
    </source>
</evidence>
<proteinExistence type="predicted"/>
<dbReference type="SUPFAM" id="SSF53335">
    <property type="entry name" value="S-adenosyl-L-methionine-dependent methyltransferases"/>
    <property type="match status" value="1"/>
</dbReference>
<dbReference type="PANTHER" id="PTHR43542:SF1">
    <property type="entry name" value="METHYLTRANSFERASE"/>
    <property type="match status" value="1"/>
</dbReference>
<dbReference type="Proteomes" id="UP001374535">
    <property type="component" value="Chromosome 4"/>
</dbReference>
<gene>
    <name evidence="4" type="ORF">V8G54_012794</name>
</gene>
<name>A0AAQ3S3P3_VIGMU</name>
<feature type="compositionally biased region" description="Basic residues" evidence="3">
    <location>
        <begin position="105"/>
        <end position="119"/>
    </location>
</feature>
<feature type="region of interest" description="Disordered" evidence="3">
    <location>
        <begin position="101"/>
        <end position="135"/>
    </location>
</feature>
<dbReference type="InterPro" id="IPR004398">
    <property type="entry name" value="RNA_MeTrfase_RsmD"/>
</dbReference>
<sequence>MAVLSPPTLSPLLLKTNSEFGSPPSFPLLTFSSTSSTRSSSPLSVSYSSKFVLATSPTWKVLNFYVLRSLESQSENGLASEQKKILLERYGYDIDADEYFSHSSSKSKRRKEPPKRRGGKQVQDPPEDPKPPRTTHKLLQVLGGTARRVKLLSPKGMDVRPMMEVVKGAAFDILQAAGGCPAALRPGRWLDLYSGTGSVGIEALSRGCSEVHFVEMDPWVVSDVLRPNLEETGFLDASIIHTVRNSGPFDYISVTPPYTQVDYGVLMRQISESPLLGENTFIVVEYPLKTDMLDSCGNLVKTVWPHALGDLWTNMVPEEEMTHSYAKVAVKLKNMLMISFWHLSHFFKGCYTTQSNVVPCKRPYYVM</sequence>
<protein>
    <submittedName>
        <fullName evidence="4">Uncharacterized protein</fullName>
    </submittedName>
</protein>
<keyword evidence="1" id="KW-0489">Methyltransferase</keyword>